<sequence length="247" mass="26320">MRTVALLHGVGLDPSMWAPVGTLLHDHGLTVVTPTLLGHGTNRHLAAGSTLDDLVDDVASHLESATHIVGFSLGALVAQRLAISRPDLVATLTSVSSVFDRSPTEREAVLRRLAMASRDFPSAASAAIDRWFPEDAAGRRRIPDDQVGDVQAVLLANHLGSYLAAYRIFATADADLFPQLSSIQVPALAVTGGLDPGSTARMTRGLARTIPSCRPVIVAGAHHMVPLERPRQLADLIIDLIKEHEHA</sequence>
<keyword evidence="2" id="KW-0378">Hydrolase</keyword>
<dbReference type="RefSeq" id="WP_344785051.1">
    <property type="nucleotide sequence ID" value="NZ_BAABAF010000012.1"/>
</dbReference>
<organism evidence="2 3">
    <name type="scientific">Microbacterium kribbense</name>
    <dbReference type="NCBI Taxonomy" id="433645"/>
    <lineage>
        <taxon>Bacteria</taxon>
        <taxon>Bacillati</taxon>
        <taxon>Actinomycetota</taxon>
        <taxon>Actinomycetes</taxon>
        <taxon>Micrococcales</taxon>
        <taxon>Microbacteriaceae</taxon>
        <taxon>Microbacterium</taxon>
    </lineage>
</organism>
<evidence type="ECO:0000313" key="2">
    <source>
        <dbReference type="EMBL" id="GAA3776474.1"/>
    </source>
</evidence>
<dbReference type="PANTHER" id="PTHR43194">
    <property type="entry name" value="HYDROLASE ALPHA/BETA FOLD FAMILY"/>
    <property type="match status" value="1"/>
</dbReference>
<dbReference type="GO" id="GO:0016787">
    <property type="term" value="F:hydrolase activity"/>
    <property type="evidence" value="ECO:0007669"/>
    <property type="project" value="UniProtKB-KW"/>
</dbReference>
<dbReference type="Gene3D" id="3.40.50.1820">
    <property type="entry name" value="alpha/beta hydrolase"/>
    <property type="match status" value="1"/>
</dbReference>
<comment type="caution">
    <text evidence="2">The sequence shown here is derived from an EMBL/GenBank/DDBJ whole genome shotgun (WGS) entry which is preliminary data.</text>
</comment>
<evidence type="ECO:0000259" key="1">
    <source>
        <dbReference type="Pfam" id="PF12697"/>
    </source>
</evidence>
<gene>
    <name evidence="2" type="ORF">GCM10022240_29950</name>
</gene>
<dbReference type="Pfam" id="PF12697">
    <property type="entry name" value="Abhydrolase_6"/>
    <property type="match status" value="1"/>
</dbReference>
<dbReference type="Proteomes" id="UP001500540">
    <property type="component" value="Unassembled WGS sequence"/>
</dbReference>
<reference evidence="3" key="1">
    <citation type="journal article" date="2019" name="Int. J. Syst. Evol. Microbiol.">
        <title>The Global Catalogue of Microorganisms (GCM) 10K type strain sequencing project: providing services to taxonomists for standard genome sequencing and annotation.</title>
        <authorList>
            <consortium name="The Broad Institute Genomics Platform"/>
            <consortium name="The Broad Institute Genome Sequencing Center for Infectious Disease"/>
            <person name="Wu L."/>
            <person name="Ma J."/>
        </authorList>
    </citation>
    <scope>NUCLEOTIDE SEQUENCE [LARGE SCALE GENOMIC DNA]</scope>
    <source>
        <strain evidence="3">JCM 16950</strain>
    </source>
</reference>
<dbReference type="SUPFAM" id="SSF53474">
    <property type="entry name" value="alpha/beta-Hydrolases"/>
    <property type="match status" value="1"/>
</dbReference>
<protein>
    <submittedName>
        <fullName evidence="2">Alpha/beta hydrolase</fullName>
    </submittedName>
</protein>
<dbReference type="EMBL" id="BAABAF010000012">
    <property type="protein sequence ID" value="GAA3776474.1"/>
    <property type="molecule type" value="Genomic_DNA"/>
</dbReference>
<proteinExistence type="predicted"/>
<feature type="domain" description="AB hydrolase-1" evidence="1">
    <location>
        <begin position="6"/>
        <end position="235"/>
    </location>
</feature>
<dbReference type="InterPro" id="IPR000073">
    <property type="entry name" value="AB_hydrolase_1"/>
</dbReference>
<dbReference type="InterPro" id="IPR050228">
    <property type="entry name" value="Carboxylesterase_BioH"/>
</dbReference>
<evidence type="ECO:0000313" key="3">
    <source>
        <dbReference type="Proteomes" id="UP001500540"/>
    </source>
</evidence>
<dbReference type="InterPro" id="IPR029058">
    <property type="entry name" value="AB_hydrolase_fold"/>
</dbReference>
<keyword evidence="3" id="KW-1185">Reference proteome</keyword>
<accession>A0ABP7GUY8</accession>
<name>A0ABP7GUY8_9MICO</name>
<dbReference type="PANTHER" id="PTHR43194:SF5">
    <property type="entry name" value="PIMELOYL-[ACYL-CARRIER PROTEIN] METHYL ESTER ESTERASE"/>
    <property type="match status" value="1"/>
</dbReference>